<gene>
    <name evidence="3" type="primary">ssd</name>
    <name evidence="3" type="ORF">ABQ292_13695</name>
</gene>
<dbReference type="PANTHER" id="PTHR43384:SF11">
    <property type="entry name" value="SEPTUM SITE DETERMINING PROTEIN"/>
    <property type="match status" value="1"/>
</dbReference>
<keyword evidence="4" id="KW-1185">Reference proteome</keyword>
<reference evidence="3 4" key="1">
    <citation type="submission" date="2024-06" db="EMBL/GenBank/DDBJ databases">
        <title>Draft genome sequence of Geodermatophilus badlandi, a novel member of the Geodermatophilaceae isolated from badland sedimentary rocks in the Red desert, Wyoming, USA.</title>
        <authorList>
            <person name="Ben Tekaya S."/>
            <person name="Nouioui I."/>
            <person name="Flores G.M."/>
            <person name="Shaal M.N."/>
            <person name="Bredoire F."/>
            <person name="Basile F."/>
            <person name="Van Diepen L."/>
            <person name="Ward N.L."/>
        </authorList>
    </citation>
    <scope>NUCLEOTIDE SEQUENCE [LARGE SCALE GENOMIC DNA]</scope>
    <source>
        <strain evidence="3 4">WL48A</strain>
    </source>
</reference>
<dbReference type="InterPro" id="IPR027417">
    <property type="entry name" value="P-loop_NTPase"/>
</dbReference>
<evidence type="ECO:0000256" key="1">
    <source>
        <dbReference type="SAM" id="MobiDB-lite"/>
    </source>
</evidence>
<dbReference type="Proteomes" id="UP001560045">
    <property type="component" value="Unassembled WGS sequence"/>
</dbReference>
<feature type="compositionally biased region" description="Basic and acidic residues" evidence="1">
    <location>
        <begin position="329"/>
        <end position="343"/>
    </location>
</feature>
<dbReference type="Gene3D" id="3.40.50.300">
    <property type="entry name" value="P-loop containing nucleotide triphosphate hydrolases"/>
    <property type="match status" value="1"/>
</dbReference>
<evidence type="ECO:0000313" key="3">
    <source>
        <dbReference type="EMBL" id="MEX5719413.1"/>
    </source>
</evidence>
<feature type="domain" description="Rv3660c-like CheY-like N-terminal" evidence="2">
    <location>
        <begin position="20"/>
        <end position="128"/>
    </location>
</feature>
<dbReference type="InterPro" id="IPR059050">
    <property type="entry name" value="Rv3660c_N"/>
</dbReference>
<evidence type="ECO:0000259" key="2">
    <source>
        <dbReference type="Pfam" id="PF26563"/>
    </source>
</evidence>
<dbReference type="EMBL" id="JBFNXQ010000040">
    <property type="protein sequence ID" value="MEX5719413.1"/>
    <property type="molecule type" value="Genomic_DNA"/>
</dbReference>
<sequence length="371" mass="37365">MPTRLPSRPSSVPRSRPLVVSTDEDLLDDLLRLLAAAGTEPEVATGGPALRRAAREAAVVLLGADVLASPAVRALPRRPGVVVVAADPLPAPAWAAAVELGAERVAVLPDDEAWLVSRAADAVRSPVERGWLAVVSGSCGGAGASTLAAALAVTAAEDTEGVLLVDADAWGGGLDLLLGAEDAEGLRWPALTGVRGRVAGDALLAVLPGVGGVHVLAASREDPAPLPAEALTAVVDAARACGWPVVVDLPRPGPRGDGLAEAVLAEADLAVLVVPARLRAASAARLLVSGPPGGPAPWSAARLVVRPAAGGLSVQEVATVAGRPVTAELGHDRGALPRGERGEPPSVAPRSPLGALTRRLLGELDRSRWAA</sequence>
<organism evidence="3 4">
    <name type="scientific">Geodermatophilus maliterrae</name>
    <dbReference type="NCBI Taxonomy" id="3162531"/>
    <lineage>
        <taxon>Bacteria</taxon>
        <taxon>Bacillati</taxon>
        <taxon>Actinomycetota</taxon>
        <taxon>Actinomycetes</taxon>
        <taxon>Geodermatophilales</taxon>
        <taxon>Geodermatophilaceae</taxon>
        <taxon>Geodermatophilus</taxon>
    </lineage>
</organism>
<evidence type="ECO:0000313" key="4">
    <source>
        <dbReference type="Proteomes" id="UP001560045"/>
    </source>
</evidence>
<dbReference type="NCBIfam" id="TIGR03815">
    <property type="entry name" value="CpaE_hom_Actino"/>
    <property type="match status" value="1"/>
</dbReference>
<dbReference type="InterPro" id="IPR050625">
    <property type="entry name" value="ParA/MinD_ATPase"/>
</dbReference>
<accession>A0ABV3XFQ0</accession>
<dbReference type="PANTHER" id="PTHR43384">
    <property type="entry name" value="SEPTUM SITE-DETERMINING PROTEIN MIND HOMOLOG, CHLOROPLASTIC-RELATED"/>
    <property type="match status" value="1"/>
</dbReference>
<protein>
    <submittedName>
        <fullName evidence="3">Septum site-determining protein Ssd</fullName>
    </submittedName>
</protein>
<dbReference type="Pfam" id="PF26563">
    <property type="entry name" value="Rv3660c_N"/>
    <property type="match status" value="1"/>
</dbReference>
<comment type="caution">
    <text evidence="3">The sequence shown here is derived from an EMBL/GenBank/DDBJ whole genome shotgun (WGS) entry which is preliminary data.</text>
</comment>
<dbReference type="InterPro" id="IPR022521">
    <property type="entry name" value="Rv3660c"/>
</dbReference>
<proteinExistence type="predicted"/>
<dbReference type="RefSeq" id="WP_369207223.1">
    <property type="nucleotide sequence ID" value="NZ_JBFNXQ010000040.1"/>
</dbReference>
<name>A0ABV3XFQ0_9ACTN</name>
<dbReference type="SUPFAM" id="SSF52540">
    <property type="entry name" value="P-loop containing nucleoside triphosphate hydrolases"/>
    <property type="match status" value="1"/>
</dbReference>
<feature type="region of interest" description="Disordered" evidence="1">
    <location>
        <begin position="326"/>
        <end position="354"/>
    </location>
</feature>